<dbReference type="InterPro" id="IPR036388">
    <property type="entry name" value="WH-like_DNA-bd_sf"/>
</dbReference>
<keyword evidence="7" id="KW-1185">Reference proteome</keyword>
<dbReference type="GO" id="GO:0010628">
    <property type="term" value="P:positive regulation of gene expression"/>
    <property type="evidence" value="ECO:0007669"/>
    <property type="project" value="TreeGrafter"/>
</dbReference>
<evidence type="ECO:0000256" key="2">
    <source>
        <dbReference type="ARBA" id="ARBA00023015"/>
    </source>
</evidence>
<evidence type="ECO:0000256" key="4">
    <source>
        <dbReference type="ARBA" id="ARBA00023163"/>
    </source>
</evidence>
<dbReference type="Proteomes" id="UP000325161">
    <property type="component" value="Chromosome"/>
</dbReference>
<dbReference type="InterPro" id="IPR036390">
    <property type="entry name" value="WH_DNA-bd_sf"/>
</dbReference>
<dbReference type="SUPFAM" id="SSF53850">
    <property type="entry name" value="Periplasmic binding protein-like II"/>
    <property type="match status" value="1"/>
</dbReference>
<dbReference type="Pfam" id="PF03466">
    <property type="entry name" value="LysR_substrate"/>
    <property type="match status" value="1"/>
</dbReference>
<dbReference type="EMBL" id="CP043046">
    <property type="protein sequence ID" value="QEI08365.1"/>
    <property type="molecule type" value="Genomic_DNA"/>
</dbReference>
<gene>
    <name evidence="6" type="ORF">FXN63_22915</name>
</gene>
<dbReference type="InterPro" id="IPR005119">
    <property type="entry name" value="LysR_subst-bd"/>
</dbReference>
<dbReference type="InterPro" id="IPR000847">
    <property type="entry name" value="LysR_HTH_N"/>
</dbReference>
<dbReference type="RefSeq" id="WP_148817836.1">
    <property type="nucleotide sequence ID" value="NZ_CP043046.1"/>
</dbReference>
<dbReference type="Pfam" id="PF00126">
    <property type="entry name" value="HTH_1"/>
    <property type="match status" value="1"/>
</dbReference>
<dbReference type="PROSITE" id="PS50931">
    <property type="entry name" value="HTH_LYSR"/>
    <property type="match status" value="1"/>
</dbReference>
<evidence type="ECO:0000313" key="6">
    <source>
        <dbReference type="EMBL" id="QEI08365.1"/>
    </source>
</evidence>
<dbReference type="PRINTS" id="PR00039">
    <property type="entry name" value="HTHLYSR"/>
</dbReference>
<proteinExistence type="inferred from homology"/>
<organism evidence="6 7">
    <name type="scientific">Pigmentiphaga aceris</name>
    <dbReference type="NCBI Taxonomy" id="1940612"/>
    <lineage>
        <taxon>Bacteria</taxon>
        <taxon>Pseudomonadati</taxon>
        <taxon>Pseudomonadota</taxon>
        <taxon>Betaproteobacteria</taxon>
        <taxon>Burkholderiales</taxon>
        <taxon>Alcaligenaceae</taxon>
        <taxon>Pigmentiphaga</taxon>
    </lineage>
</organism>
<dbReference type="SUPFAM" id="SSF46785">
    <property type="entry name" value="Winged helix' DNA-binding domain"/>
    <property type="match status" value="1"/>
</dbReference>
<dbReference type="KEGG" id="pacr:FXN63_22915"/>
<keyword evidence="4" id="KW-0804">Transcription</keyword>
<dbReference type="GO" id="GO:0043565">
    <property type="term" value="F:sequence-specific DNA binding"/>
    <property type="evidence" value="ECO:0007669"/>
    <property type="project" value="TreeGrafter"/>
</dbReference>
<dbReference type="AlphaFoldDB" id="A0A5C0B253"/>
<dbReference type="PANTHER" id="PTHR30427">
    <property type="entry name" value="TRANSCRIPTIONAL ACTIVATOR PROTEIN LYSR"/>
    <property type="match status" value="1"/>
</dbReference>
<protein>
    <submittedName>
        <fullName evidence="6">LysR family transcriptional regulator</fullName>
    </submittedName>
</protein>
<dbReference type="Gene3D" id="3.40.190.10">
    <property type="entry name" value="Periplasmic binding protein-like II"/>
    <property type="match status" value="2"/>
</dbReference>
<comment type="similarity">
    <text evidence="1">Belongs to the LysR transcriptional regulatory family.</text>
</comment>
<evidence type="ECO:0000256" key="1">
    <source>
        <dbReference type="ARBA" id="ARBA00009437"/>
    </source>
</evidence>
<accession>A0A5C0B253</accession>
<keyword evidence="2" id="KW-0805">Transcription regulation</keyword>
<feature type="domain" description="HTH lysR-type" evidence="5">
    <location>
        <begin position="2"/>
        <end position="59"/>
    </location>
</feature>
<evidence type="ECO:0000256" key="3">
    <source>
        <dbReference type="ARBA" id="ARBA00023125"/>
    </source>
</evidence>
<dbReference type="OrthoDB" id="8849678at2"/>
<evidence type="ECO:0000259" key="5">
    <source>
        <dbReference type="PROSITE" id="PS50931"/>
    </source>
</evidence>
<keyword evidence="3" id="KW-0238">DNA-binding</keyword>
<name>A0A5C0B253_9BURK</name>
<reference evidence="6 7" key="1">
    <citation type="submission" date="2019-08" db="EMBL/GenBank/DDBJ databases">
        <title>Amphibian skin-associated Pigmentiphaga: genome sequence and occurrence across geography and hosts.</title>
        <authorList>
            <person name="Bletz M.C."/>
            <person name="Bunk B."/>
            <person name="Sproeer C."/>
            <person name="Biwer P."/>
            <person name="Reiter S."/>
            <person name="Rabemananjara F.C.E."/>
            <person name="Schulz S."/>
            <person name="Overmann J."/>
            <person name="Vences M."/>
        </authorList>
    </citation>
    <scope>NUCLEOTIDE SEQUENCE [LARGE SCALE GENOMIC DNA]</scope>
    <source>
        <strain evidence="6 7">Mada1488</strain>
    </source>
</reference>
<dbReference type="PANTHER" id="PTHR30427:SF1">
    <property type="entry name" value="TRANSCRIPTIONAL ACTIVATOR PROTEIN LYSR"/>
    <property type="match status" value="1"/>
</dbReference>
<dbReference type="Gene3D" id="1.10.10.10">
    <property type="entry name" value="Winged helix-like DNA-binding domain superfamily/Winged helix DNA-binding domain"/>
    <property type="match status" value="1"/>
</dbReference>
<sequence>MINFKQVETFRAVMLSRSMTQAARELHTSQPNISRVIGQLEKQIGMRLFERAAGRLVPTPEGQAFFRDVERSFIGLRSLENSAASILKRGVGRLRIGSVPSMALTLAPTTIQRFSKLFPDVVVSLHVSDSVSVGQWTATGYSDIGIASYVHDSQGIDVELLGEMTGVCIVPSTHRLAKGRGALKPDDLDGEPFLSHAYGDGTRQRIDAPFTKDREDARILACESHYAAAICKMVGLGMGVSVVNPIVAHSYRYSDIVVRRFLPAISFPTYALHPQHQPRSLLNREFAALFEACMQEEARAMLKAR</sequence>
<dbReference type="GO" id="GO:0003700">
    <property type="term" value="F:DNA-binding transcription factor activity"/>
    <property type="evidence" value="ECO:0007669"/>
    <property type="project" value="InterPro"/>
</dbReference>
<dbReference type="GO" id="GO:0009089">
    <property type="term" value="P:lysine biosynthetic process via diaminopimelate"/>
    <property type="evidence" value="ECO:0007669"/>
    <property type="project" value="TreeGrafter"/>
</dbReference>
<evidence type="ECO:0000313" key="7">
    <source>
        <dbReference type="Proteomes" id="UP000325161"/>
    </source>
</evidence>